<dbReference type="Proteomes" id="UP000675554">
    <property type="component" value="Unassembled WGS sequence"/>
</dbReference>
<sequence>MTETTTKPASEEEVREALMDVVDPELGID</sequence>
<proteinExistence type="predicted"/>
<keyword evidence="3" id="KW-1185">Reference proteome</keyword>
<evidence type="ECO:0000313" key="3">
    <source>
        <dbReference type="Proteomes" id="UP000675554"/>
    </source>
</evidence>
<feature type="compositionally biased region" description="Basic and acidic residues" evidence="1">
    <location>
        <begin position="9"/>
        <end position="18"/>
    </location>
</feature>
<feature type="region of interest" description="Disordered" evidence="1">
    <location>
        <begin position="1"/>
        <end position="29"/>
    </location>
</feature>
<evidence type="ECO:0000313" key="2">
    <source>
        <dbReference type="EMBL" id="MBR7679358.1"/>
    </source>
</evidence>
<name>A0A8T4J6S3_9ACTN</name>
<dbReference type="EMBL" id="JAGSMN010002590">
    <property type="protein sequence ID" value="MBR7679358.1"/>
    <property type="molecule type" value="Genomic_DNA"/>
</dbReference>
<comment type="caution">
    <text evidence="2">The sequence shown here is derived from an EMBL/GenBank/DDBJ whole genome shotgun (WGS) entry which is preliminary data.</text>
</comment>
<feature type="non-terminal residue" evidence="2">
    <location>
        <position position="29"/>
    </location>
</feature>
<protein>
    <submittedName>
        <fullName evidence="2">Metal-sulfur cluster biosynthetic enzyme</fullName>
    </submittedName>
</protein>
<accession>A0A8T4J6S3</accession>
<organism evidence="2 3">
    <name type="scientific">Streptomyces daliensis</name>
    <dbReference type="NCBI Taxonomy" id="299421"/>
    <lineage>
        <taxon>Bacteria</taxon>
        <taxon>Bacillati</taxon>
        <taxon>Actinomycetota</taxon>
        <taxon>Actinomycetes</taxon>
        <taxon>Kitasatosporales</taxon>
        <taxon>Streptomycetaceae</taxon>
        <taxon>Streptomyces</taxon>
    </lineage>
</organism>
<gene>
    <name evidence="2" type="ORF">KDA82_41815</name>
</gene>
<reference evidence="2" key="1">
    <citation type="submission" date="2021-04" db="EMBL/GenBank/DDBJ databases">
        <title>Sequencing of actinobacteria type strains.</title>
        <authorList>
            <person name="Nguyen G.-S."/>
            <person name="Wentzel A."/>
        </authorList>
    </citation>
    <scope>NUCLEOTIDE SEQUENCE</scope>
    <source>
        <strain evidence="2">DSM 42095</strain>
    </source>
</reference>
<dbReference type="AlphaFoldDB" id="A0A8T4J6S3"/>
<evidence type="ECO:0000256" key="1">
    <source>
        <dbReference type="SAM" id="MobiDB-lite"/>
    </source>
</evidence>